<gene>
    <name evidence="1" type="ORF">F7725_016312</name>
</gene>
<accession>A0A7J5Z3E8</accession>
<proteinExistence type="predicted"/>
<protein>
    <submittedName>
        <fullName evidence="1">Uncharacterized protein</fullName>
    </submittedName>
</protein>
<dbReference type="AlphaFoldDB" id="A0A7J5Z3E8"/>
<dbReference type="Proteomes" id="UP000518266">
    <property type="component" value="Unassembled WGS sequence"/>
</dbReference>
<organism evidence="1 2">
    <name type="scientific">Dissostichus mawsoni</name>
    <name type="common">Antarctic cod</name>
    <dbReference type="NCBI Taxonomy" id="36200"/>
    <lineage>
        <taxon>Eukaryota</taxon>
        <taxon>Metazoa</taxon>
        <taxon>Chordata</taxon>
        <taxon>Craniata</taxon>
        <taxon>Vertebrata</taxon>
        <taxon>Euteleostomi</taxon>
        <taxon>Actinopterygii</taxon>
        <taxon>Neopterygii</taxon>
        <taxon>Teleostei</taxon>
        <taxon>Neoteleostei</taxon>
        <taxon>Acanthomorphata</taxon>
        <taxon>Eupercaria</taxon>
        <taxon>Perciformes</taxon>
        <taxon>Notothenioidei</taxon>
        <taxon>Nototheniidae</taxon>
        <taxon>Dissostichus</taxon>
    </lineage>
</organism>
<comment type="caution">
    <text evidence="1">The sequence shown here is derived from an EMBL/GenBank/DDBJ whole genome shotgun (WGS) entry which is preliminary data.</text>
</comment>
<evidence type="ECO:0000313" key="1">
    <source>
        <dbReference type="EMBL" id="KAF3855589.1"/>
    </source>
</evidence>
<reference evidence="1 2" key="1">
    <citation type="submission" date="2020-03" db="EMBL/GenBank/DDBJ databases">
        <title>Dissostichus mawsoni Genome sequencing and assembly.</title>
        <authorList>
            <person name="Park H."/>
        </authorList>
    </citation>
    <scope>NUCLEOTIDE SEQUENCE [LARGE SCALE GENOMIC DNA]</scope>
    <source>
        <strain evidence="1">DM0001</strain>
        <tissue evidence="1">Muscle</tissue>
    </source>
</reference>
<name>A0A7J5Z3E8_DISMA</name>
<keyword evidence="2" id="KW-1185">Reference proteome</keyword>
<sequence length="120" mass="13545">MELLASSVREENSTPEQVPEVLQPLVLAQFSVQFSHLQAHQAQQDVQSVRLLPGLSETHHVVLEVPTSHHSLSVSFSVLSDSDELLSQKRSDVSVAVNEDPDWLIQRDRRQLFHLETEVT</sequence>
<evidence type="ECO:0000313" key="2">
    <source>
        <dbReference type="Proteomes" id="UP000518266"/>
    </source>
</evidence>
<dbReference type="EMBL" id="JAAKFY010000006">
    <property type="protein sequence ID" value="KAF3855589.1"/>
    <property type="molecule type" value="Genomic_DNA"/>
</dbReference>